<evidence type="ECO:0000313" key="3">
    <source>
        <dbReference type="EMBL" id="KAF0976567.1"/>
    </source>
</evidence>
<dbReference type="OrthoDB" id="418349at2759"/>
<dbReference type="GO" id="GO:0003723">
    <property type="term" value="F:RNA binding"/>
    <property type="evidence" value="ECO:0007669"/>
    <property type="project" value="InterPro"/>
</dbReference>
<dbReference type="SUPFAM" id="SSF55174">
    <property type="entry name" value="Alpha-L RNA-binding motif"/>
    <property type="match status" value="1"/>
</dbReference>
<dbReference type="OMA" id="HNANHIL"/>
<dbReference type="VEuPathDB" id="AmoebaDB:NfTy_083350"/>
<dbReference type="AlphaFoldDB" id="A0A6A5BI07"/>
<dbReference type="GO" id="GO:0000455">
    <property type="term" value="P:enzyme-directed rRNA pseudouridine synthesis"/>
    <property type="evidence" value="ECO:0007669"/>
    <property type="project" value="TreeGrafter"/>
</dbReference>
<evidence type="ECO:0000313" key="4">
    <source>
        <dbReference type="Proteomes" id="UP000444721"/>
    </source>
</evidence>
<dbReference type="InterPro" id="IPR006145">
    <property type="entry name" value="PsdUridine_synth_RsuA/RluA"/>
</dbReference>
<dbReference type="Pfam" id="PF00849">
    <property type="entry name" value="PseudoU_synth_2"/>
    <property type="match status" value="1"/>
</dbReference>
<reference evidence="3 4" key="1">
    <citation type="journal article" date="2019" name="Sci. Rep.">
        <title>Nanopore sequencing improves the draft genome of the human pathogenic amoeba Naegleria fowleri.</title>
        <authorList>
            <person name="Liechti N."/>
            <person name="Schurch N."/>
            <person name="Bruggmann R."/>
            <person name="Wittwer M."/>
        </authorList>
    </citation>
    <scope>NUCLEOTIDE SEQUENCE [LARGE SCALE GENOMIC DNA]</scope>
    <source>
        <strain evidence="3 4">ATCC 30894</strain>
    </source>
</reference>
<dbReference type="VEuPathDB" id="AmoebaDB:NF0032500"/>
<proteinExistence type="inferred from homology"/>
<dbReference type="GeneID" id="68111684"/>
<dbReference type="VEuPathDB" id="AmoebaDB:FDP41_004466"/>
<dbReference type="GO" id="GO:0009982">
    <property type="term" value="F:pseudouridine synthase activity"/>
    <property type="evidence" value="ECO:0007669"/>
    <property type="project" value="InterPro"/>
</dbReference>
<dbReference type="Proteomes" id="UP000444721">
    <property type="component" value="Unassembled WGS sequence"/>
</dbReference>
<dbReference type="RefSeq" id="XP_044561280.1">
    <property type="nucleotide sequence ID" value="XM_044707883.1"/>
</dbReference>
<dbReference type="PANTHER" id="PTHR21600">
    <property type="entry name" value="MITOCHONDRIAL RNA PSEUDOURIDINE SYNTHASE"/>
    <property type="match status" value="1"/>
</dbReference>
<sequence>MRLLRCLLSLSNKPLGCRSVVVAYHHHDHQYHPYFTRNNRFASDYFNTGLLKTENNSRNYSSVREKTVDVLSLCRIRYLDKSGEKDVMEGRRKIVKFSVEAYRSEEPSVLNEKIRTDKLLSQLLPISREYAQFLLSNGHVKINSKKSNEDTKFVKFKDLMAEKSLIFEIYLENRPIATPVVQSEEENFPTVPIHVLYEDNDVIVVNKPFGYAVHASKSHPESATMINAIRRYCTEKYQEDQKTKKKPVKPTLPLAVNLAHRLETQMSGVLICGKNSYSNQKLSAQFEQNSDMSKQYLAVCAVSDVKALKKKLNPYLDMMEEFNDDNDEEDEAYLASLSEEELLQRYGVKKVSFADLKKERMEELFNLEDVVEYEEDEDIDLVGENVEENEHLERSGWIDLSKDHDDFLEKMEKAAKNKTITMQGDVKLVKHPTLNKVVAEKASRHDELMKNVKILKDVTTVCKVLELNEENSVALVSITIPSGSVQQVRSHLATHGIPMLGDLLYFDQVDNRVPYAISRAHNANHILFHLHKITFQHPITGKKIVVRAPLLSSMKEFISKNFSEAMVRKYVNLETKEQEE</sequence>
<evidence type="ECO:0000259" key="2">
    <source>
        <dbReference type="Pfam" id="PF00849"/>
    </source>
</evidence>
<keyword evidence="4" id="KW-1185">Reference proteome</keyword>
<dbReference type="InterPro" id="IPR050188">
    <property type="entry name" value="RluA_PseudoU_synthase"/>
</dbReference>
<dbReference type="SUPFAM" id="SSF55120">
    <property type="entry name" value="Pseudouridine synthase"/>
    <property type="match status" value="1"/>
</dbReference>
<gene>
    <name evidence="3" type="ORF">FDP41_004466</name>
</gene>
<dbReference type="EMBL" id="VFQX01000037">
    <property type="protein sequence ID" value="KAF0976567.1"/>
    <property type="molecule type" value="Genomic_DNA"/>
</dbReference>
<comment type="caution">
    <text evidence="3">The sequence shown here is derived from an EMBL/GenBank/DDBJ whole genome shotgun (WGS) entry which is preliminary data.</text>
</comment>
<dbReference type="InterPro" id="IPR020103">
    <property type="entry name" value="PsdUridine_synth_cat_dom_sf"/>
</dbReference>
<comment type="similarity">
    <text evidence="1">Belongs to the pseudouridine synthase RluA family.</text>
</comment>
<dbReference type="Gene3D" id="3.30.2350.10">
    <property type="entry name" value="Pseudouridine synthase"/>
    <property type="match status" value="2"/>
</dbReference>
<evidence type="ECO:0000256" key="1">
    <source>
        <dbReference type="ARBA" id="ARBA00010876"/>
    </source>
</evidence>
<protein>
    <recommendedName>
        <fullName evidence="2">Pseudouridine synthase RsuA/RluA-like domain-containing protein</fullName>
    </recommendedName>
</protein>
<name>A0A6A5BI07_NAEFO</name>
<organism evidence="3 4">
    <name type="scientific">Naegleria fowleri</name>
    <name type="common">Brain eating amoeba</name>
    <dbReference type="NCBI Taxonomy" id="5763"/>
    <lineage>
        <taxon>Eukaryota</taxon>
        <taxon>Discoba</taxon>
        <taxon>Heterolobosea</taxon>
        <taxon>Tetramitia</taxon>
        <taxon>Eutetramitia</taxon>
        <taxon>Vahlkampfiidae</taxon>
        <taxon>Naegleria</taxon>
    </lineage>
</organism>
<feature type="domain" description="Pseudouridine synthase RsuA/RluA-like" evidence="2">
    <location>
        <begin position="201"/>
        <end position="493"/>
    </location>
</feature>
<dbReference type="PANTHER" id="PTHR21600:SF44">
    <property type="entry name" value="RIBOSOMAL LARGE SUBUNIT PSEUDOURIDINE SYNTHASE D"/>
    <property type="match status" value="1"/>
</dbReference>
<accession>A0A6A5BI07</accession>